<dbReference type="Pfam" id="PF13838">
    <property type="entry name" value="Clathrin_H_link"/>
    <property type="match status" value="1"/>
</dbReference>
<evidence type="ECO:0008006" key="3">
    <source>
        <dbReference type="Google" id="ProtNLM"/>
    </source>
</evidence>
<dbReference type="InterPro" id="IPR016025">
    <property type="entry name" value="Clathrin_H-chain_N"/>
</dbReference>
<dbReference type="PANTHER" id="PTHR10292:SF1">
    <property type="entry name" value="CLATHRIN HEAVY CHAIN"/>
    <property type="match status" value="1"/>
</dbReference>
<dbReference type="GO" id="GO:0032051">
    <property type="term" value="F:clathrin light chain binding"/>
    <property type="evidence" value="ECO:0007669"/>
    <property type="project" value="TreeGrafter"/>
</dbReference>
<reference evidence="1" key="2">
    <citation type="submission" date="2023-05" db="EMBL/GenBank/DDBJ databases">
        <authorList>
            <person name="Fouks B."/>
        </authorList>
    </citation>
    <scope>NUCLEOTIDE SEQUENCE</scope>
    <source>
        <strain evidence="1">Stay&amp;Tobe</strain>
        <tissue evidence="1">Testes</tissue>
    </source>
</reference>
<dbReference type="GO" id="GO:0006898">
    <property type="term" value="P:receptor-mediated endocytosis"/>
    <property type="evidence" value="ECO:0007669"/>
    <property type="project" value="TreeGrafter"/>
</dbReference>
<dbReference type="GO" id="GO:0005938">
    <property type="term" value="C:cell cortex"/>
    <property type="evidence" value="ECO:0007669"/>
    <property type="project" value="TreeGrafter"/>
</dbReference>
<dbReference type="EMBL" id="JASPKZ010005296">
    <property type="protein sequence ID" value="KAJ9588907.1"/>
    <property type="molecule type" value="Genomic_DNA"/>
</dbReference>
<dbReference type="SUPFAM" id="SSF50989">
    <property type="entry name" value="Clathrin heavy-chain terminal domain"/>
    <property type="match status" value="1"/>
</dbReference>
<name>A0AAD7ZY80_DIPPU</name>
<dbReference type="PANTHER" id="PTHR10292">
    <property type="entry name" value="CLATHRIN HEAVY CHAIN RELATED"/>
    <property type="match status" value="1"/>
</dbReference>
<dbReference type="GO" id="GO:0005198">
    <property type="term" value="F:structural molecule activity"/>
    <property type="evidence" value="ECO:0007669"/>
    <property type="project" value="InterPro"/>
</dbReference>
<gene>
    <name evidence="1" type="ORF">L9F63_017785</name>
</gene>
<dbReference type="InterPro" id="IPR016024">
    <property type="entry name" value="ARM-type_fold"/>
</dbReference>
<dbReference type="SUPFAM" id="SSF48371">
    <property type="entry name" value="ARM repeat"/>
    <property type="match status" value="1"/>
</dbReference>
<dbReference type="Proteomes" id="UP001233999">
    <property type="component" value="Unassembled WGS sequence"/>
</dbReference>
<dbReference type="Pfam" id="PF01394">
    <property type="entry name" value="Clathrin_propel"/>
    <property type="match status" value="5"/>
</dbReference>
<accession>A0AAD7ZY80</accession>
<evidence type="ECO:0000313" key="1">
    <source>
        <dbReference type="EMBL" id="KAJ9588907.1"/>
    </source>
</evidence>
<proteinExistence type="predicted"/>
<dbReference type="AlphaFoldDB" id="A0AAD7ZY80"/>
<sequence>MLPIRFQEHLQLTNVGINQASVSFNTLTMESDKFICVREKVGETSQVVIIDMADPTNPIRRPISADSAIMNPASKVIALKAQKTLQIFNIEMKSKMKAHTMTEDVIFWKWISLNTLALVTETSVFHWSMEGDSIPQKMFDRHSSLNGCQIINYRTDPKQTWLLLIGISAQQNRVVGAMQLYSVERKCSQPIEGHAASFAQFKMEGNAEASTLFCFAVRTVQGGKLHIIEVGQPPAGNQPFAKKAVDVFFPPEAQNDFPVAMQKFKKYDVIYLITKYGYIHLYDIESATCIYMNRISGDTIFVTAPHEASGGIIGVNRKGQVSLSVRVEDATLIPYVNSNGQYAEAAKVAANAPKGILRTPQTIQRFQQVPTPQGQTSPLLQYFGILLDQGQLNKYESLELCRPVLQQGRKQLLEKWLKEDKLECSEELGDLVKQADPTLALSVYLRANVPNKVIQCFAETGQFQKIVLYAKKVGYTPDYVFLLRNVMRVNADQGVAFAQMLVQDDEPLADINQQNCAVNHIA</sequence>
<evidence type="ECO:0000313" key="2">
    <source>
        <dbReference type="Proteomes" id="UP001233999"/>
    </source>
</evidence>
<protein>
    <recommendedName>
        <fullName evidence="3">Clathrin heavy chain</fullName>
    </recommendedName>
</protein>
<comment type="caution">
    <text evidence="1">The sequence shown here is derived from an EMBL/GenBank/DDBJ whole genome shotgun (WGS) entry which is preliminary data.</text>
</comment>
<dbReference type="GO" id="GO:0030130">
    <property type="term" value="C:clathrin coat of trans-Golgi network vesicle"/>
    <property type="evidence" value="ECO:0007669"/>
    <property type="project" value="InterPro"/>
</dbReference>
<dbReference type="Gene3D" id="2.130.10.110">
    <property type="entry name" value="Clathrin heavy-chain terminal domain"/>
    <property type="match status" value="1"/>
</dbReference>
<feature type="non-terminal residue" evidence="1">
    <location>
        <position position="1"/>
    </location>
</feature>
<dbReference type="GO" id="GO:0071439">
    <property type="term" value="C:clathrin complex"/>
    <property type="evidence" value="ECO:0007669"/>
    <property type="project" value="TreeGrafter"/>
</dbReference>
<reference evidence="1" key="1">
    <citation type="journal article" date="2023" name="IScience">
        <title>Live-bearing cockroach genome reveals convergent evolutionary mechanisms linked to viviparity in insects and beyond.</title>
        <authorList>
            <person name="Fouks B."/>
            <person name="Harrison M.C."/>
            <person name="Mikhailova A.A."/>
            <person name="Marchal E."/>
            <person name="English S."/>
            <person name="Carruthers M."/>
            <person name="Jennings E.C."/>
            <person name="Chiamaka E.L."/>
            <person name="Frigard R.A."/>
            <person name="Pippel M."/>
            <person name="Attardo G.M."/>
            <person name="Benoit J.B."/>
            <person name="Bornberg-Bauer E."/>
            <person name="Tobe S.S."/>
        </authorList>
    </citation>
    <scope>NUCLEOTIDE SEQUENCE</scope>
    <source>
        <strain evidence="1">Stay&amp;Tobe</strain>
    </source>
</reference>
<organism evidence="1 2">
    <name type="scientific">Diploptera punctata</name>
    <name type="common">Pacific beetle cockroach</name>
    <dbReference type="NCBI Taxonomy" id="6984"/>
    <lineage>
        <taxon>Eukaryota</taxon>
        <taxon>Metazoa</taxon>
        <taxon>Ecdysozoa</taxon>
        <taxon>Arthropoda</taxon>
        <taxon>Hexapoda</taxon>
        <taxon>Insecta</taxon>
        <taxon>Pterygota</taxon>
        <taxon>Neoptera</taxon>
        <taxon>Polyneoptera</taxon>
        <taxon>Dictyoptera</taxon>
        <taxon>Blattodea</taxon>
        <taxon>Blaberoidea</taxon>
        <taxon>Blaberidae</taxon>
        <taxon>Diplopterinae</taxon>
        <taxon>Diploptera</taxon>
    </lineage>
</organism>
<dbReference type="InterPro" id="IPR022365">
    <property type="entry name" value="Clathrin_H-chain_propeller_rpt"/>
</dbReference>
<dbReference type="GO" id="GO:0045334">
    <property type="term" value="C:clathrin-coated endocytic vesicle"/>
    <property type="evidence" value="ECO:0007669"/>
    <property type="project" value="TreeGrafter"/>
</dbReference>
<dbReference type="GO" id="GO:0006886">
    <property type="term" value="P:intracellular protein transport"/>
    <property type="evidence" value="ECO:0007669"/>
    <property type="project" value="InterPro"/>
</dbReference>
<keyword evidence="2" id="KW-1185">Reference proteome</keyword>
<dbReference type="FunFam" id="2.130.10.110:FF:000003">
    <property type="entry name" value="Clathrin heavy chain"/>
    <property type="match status" value="1"/>
</dbReference>
<dbReference type="GO" id="GO:0030132">
    <property type="term" value="C:clathrin coat of coated pit"/>
    <property type="evidence" value="ECO:0007669"/>
    <property type="project" value="InterPro"/>
</dbReference>